<sequence length="97" mass="11079">MIIYKVHEVDSAGYVGEEAYYADRNKAQEEFNLRLETIPSEVIVAEEKDLDGKKPVEITTYCHSKGVIVEACFLCWDSEEDHEVSPHHLQLIGIEVQ</sequence>
<accession>A0A5D4S160</accession>
<dbReference type="RefSeq" id="WP_148951138.1">
    <property type="nucleotide sequence ID" value="NZ_VTES01000015.1"/>
</dbReference>
<evidence type="ECO:0000313" key="1">
    <source>
        <dbReference type="EMBL" id="TYS55774.1"/>
    </source>
</evidence>
<protein>
    <submittedName>
        <fullName evidence="1">Uncharacterized protein</fullName>
    </submittedName>
</protein>
<name>A0A5D4S160_9BACI</name>
<dbReference type="EMBL" id="VTES01000015">
    <property type="protein sequence ID" value="TYS55774.1"/>
    <property type="molecule type" value="Genomic_DNA"/>
</dbReference>
<comment type="caution">
    <text evidence="1">The sequence shown here is derived from an EMBL/GenBank/DDBJ whole genome shotgun (WGS) entry which is preliminary data.</text>
</comment>
<dbReference type="Proteomes" id="UP000323732">
    <property type="component" value="Unassembled WGS sequence"/>
</dbReference>
<proteinExistence type="predicted"/>
<dbReference type="AlphaFoldDB" id="A0A5D4S160"/>
<gene>
    <name evidence="1" type="ORF">FZD47_25445</name>
</gene>
<evidence type="ECO:0000313" key="2">
    <source>
        <dbReference type="Proteomes" id="UP000323732"/>
    </source>
</evidence>
<organism evidence="1 2">
    <name type="scientific">Bacillus infantis</name>
    <dbReference type="NCBI Taxonomy" id="324767"/>
    <lineage>
        <taxon>Bacteria</taxon>
        <taxon>Bacillati</taxon>
        <taxon>Bacillota</taxon>
        <taxon>Bacilli</taxon>
        <taxon>Bacillales</taxon>
        <taxon>Bacillaceae</taxon>
        <taxon>Bacillus</taxon>
    </lineage>
</organism>
<reference evidence="1 2" key="1">
    <citation type="submission" date="2019-08" db="EMBL/GenBank/DDBJ databases">
        <title>Bacillus genomes from the desert of Cuatro Cienegas, Coahuila.</title>
        <authorList>
            <person name="Olmedo-Alvarez G."/>
        </authorList>
    </citation>
    <scope>NUCLEOTIDE SEQUENCE [LARGE SCALE GENOMIC DNA]</scope>
    <source>
        <strain evidence="1 2">CH37_1T</strain>
    </source>
</reference>